<dbReference type="Gene3D" id="3.30.300.30">
    <property type="match status" value="1"/>
</dbReference>
<dbReference type="InterPro" id="IPR042099">
    <property type="entry name" value="ANL_N_sf"/>
</dbReference>
<evidence type="ECO:0000313" key="5">
    <source>
        <dbReference type="EMBL" id="RKK45163.1"/>
    </source>
</evidence>
<evidence type="ECO:0000256" key="3">
    <source>
        <dbReference type="ARBA" id="ARBA00022598"/>
    </source>
</evidence>
<gene>
    <name evidence="5" type="ORF">BFJ69_g18270</name>
</gene>
<evidence type="ECO:0000256" key="1">
    <source>
        <dbReference type="ARBA" id="ARBA00022450"/>
    </source>
</evidence>
<name>A0A420M5W2_FUSOX</name>
<dbReference type="VEuPathDB" id="FungiDB:FOC4_g10007672"/>
<dbReference type="VEuPathDB" id="FungiDB:FOZG_11978"/>
<dbReference type="Proteomes" id="UP000285084">
    <property type="component" value="Unassembled WGS sequence"/>
</dbReference>
<dbReference type="Gene3D" id="3.40.50.12780">
    <property type="entry name" value="N-terminal domain of ligase-like"/>
    <property type="match status" value="1"/>
</dbReference>
<dbReference type="GO" id="GO:0044550">
    <property type="term" value="P:secondary metabolite biosynthetic process"/>
    <property type="evidence" value="ECO:0007669"/>
    <property type="project" value="TreeGrafter"/>
</dbReference>
<dbReference type="InterPro" id="IPR036736">
    <property type="entry name" value="ACP-like_sf"/>
</dbReference>
<reference evidence="5 6" key="1">
    <citation type="journal article" date="2018" name="Sci. Rep.">
        <title>Characterisation of pathogen-specific regions and novel effector candidates in Fusarium oxysporum f. sp. cepae.</title>
        <authorList>
            <person name="Armitage A.D."/>
            <person name="Taylor A."/>
            <person name="Sobczyk M.K."/>
            <person name="Baxter L."/>
            <person name="Greenfield B.P."/>
            <person name="Bates H.J."/>
            <person name="Wilson F."/>
            <person name="Jackson A.C."/>
            <person name="Ott S."/>
            <person name="Harrison R.J."/>
            <person name="Clarkson J.P."/>
        </authorList>
    </citation>
    <scope>NUCLEOTIDE SEQUENCE [LARGE SCALE GENOMIC DNA]</scope>
    <source>
        <strain evidence="5 6">Fo_A13</strain>
    </source>
</reference>
<dbReference type="GO" id="GO:0043041">
    <property type="term" value="P:amino acid activation for nonribosomal peptide biosynthetic process"/>
    <property type="evidence" value="ECO:0007669"/>
    <property type="project" value="TreeGrafter"/>
</dbReference>
<dbReference type="Pfam" id="PF00550">
    <property type="entry name" value="PP-binding"/>
    <property type="match status" value="1"/>
</dbReference>
<evidence type="ECO:0000256" key="2">
    <source>
        <dbReference type="ARBA" id="ARBA00022553"/>
    </source>
</evidence>
<feature type="non-terminal residue" evidence="5">
    <location>
        <position position="522"/>
    </location>
</feature>
<dbReference type="PROSITE" id="PS00012">
    <property type="entry name" value="PHOSPHOPANTETHEINE"/>
    <property type="match status" value="1"/>
</dbReference>
<sequence>IMIEHQAFASCAAKFGPAMGINTNTRALQFGSHAFGACLLEIMTTLIQGGCVCIPSDDDRMNNVPAFINRCNVNWAMVTPSYISTFPPDAIPGLQTLILVGEQMSASVNETWAPRVKQLLNGYGQSESSSFCFVAKINAHSSEPNNIGRAVGAHSWIVDPDDSNRLVPIGAIGELVIESPGIARDYIVAPLPDKSPFIATAPTWYPSKHLPDGIKLYRTGDLARYASDGSIVCLGRVDSQVKIRGQRVELGAVETRLRQQMPDDMTIVVEAVKKPDSSSSTLLTAFLIGSSKSEQDVHILDQKATGELNSKLEKLLPRHSIPSFYICMDDLPRTATGKVDRRKLRIMGNKLVSGQTRTTASQWNRDSNSSATDTDSKLEEIWIRSLNLEPDSANIGASFFELGGDSITAIKMVNIARSAGMELKVSGIYQNPTLDGLKALINGSSINGSSESYTPIPKSTHDGPVEQSYAQSRLWFLDQLEEGASWYLIPYAVRMRGPVDVDGLTRALLALEQRHETLRTTF</sequence>
<dbReference type="VEuPathDB" id="FungiDB:FOIG_15793"/>
<dbReference type="Gene3D" id="1.10.1200.10">
    <property type="entry name" value="ACP-like"/>
    <property type="match status" value="1"/>
</dbReference>
<protein>
    <submittedName>
        <fullName evidence="5">Enniatin synthase</fullName>
    </submittedName>
</protein>
<dbReference type="InterPro" id="IPR023213">
    <property type="entry name" value="CAT-like_dom_sf"/>
</dbReference>
<dbReference type="SUPFAM" id="SSF52777">
    <property type="entry name" value="CoA-dependent acyltransferases"/>
    <property type="match status" value="1"/>
</dbReference>
<dbReference type="VEuPathDB" id="FungiDB:HZS61_016870"/>
<keyword evidence="3" id="KW-0436">Ligase</keyword>
<dbReference type="GO" id="GO:0031177">
    <property type="term" value="F:phosphopantetheine binding"/>
    <property type="evidence" value="ECO:0007669"/>
    <property type="project" value="TreeGrafter"/>
</dbReference>
<dbReference type="Pfam" id="PF00501">
    <property type="entry name" value="AMP-binding"/>
    <property type="match status" value="1"/>
</dbReference>
<dbReference type="InterPro" id="IPR009081">
    <property type="entry name" value="PP-bd_ACP"/>
</dbReference>
<keyword evidence="1" id="KW-0596">Phosphopantetheine</keyword>
<dbReference type="VEuPathDB" id="FungiDB:FOMG_14063"/>
<dbReference type="Pfam" id="PF00668">
    <property type="entry name" value="Condensation"/>
    <property type="match status" value="1"/>
</dbReference>
<keyword evidence="2" id="KW-0597">Phosphoprotein</keyword>
<dbReference type="PANTHER" id="PTHR45527">
    <property type="entry name" value="NONRIBOSOMAL PEPTIDE SYNTHETASE"/>
    <property type="match status" value="1"/>
</dbReference>
<feature type="non-terminal residue" evidence="5">
    <location>
        <position position="1"/>
    </location>
</feature>
<dbReference type="InterPro" id="IPR000873">
    <property type="entry name" value="AMP-dep_synth/lig_dom"/>
</dbReference>
<dbReference type="InterPro" id="IPR001242">
    <property type="entry name" value="Condensation_dom"/>
</dbReference>
<dbReference type="Gene3D" id="3.30.559.10">
    <property type="entry name" value="Chloramphenicol acetyltransferase-like domain"/>
    <property type="match status" value="1"/>
</dbReference>
<comment type="caution">
    <text evidence="5">The sequence shown here is derived from an EMBL/GenBank/DDBJ whole genome shotgun (WGS) entry which is preliminary data.</text>
</comment>
<dbReference type="GO" id="GO:0016874">
    <property type="term" value="F:ligase activity"/>
    <property type="evidence" value="ECO:0007669"/>
    <property type="project" value="UniProtKB-KW"/>
</dbReference>
<dbReference type="CDD" id="cd05918">
    <property type="entry name" value="A_NRPS_SidN3_like"/>
    <property type="match status" value="1"/>
</dbReference>
<evidence type="ECO:0000259" key="4">
    <source>
        <dbReference type="PROSITE" id="PS50075"/>
    </source>
</evidence>
<dbReference type="SUPFAM" id="SSF56801">
    <property type="entry name" value="Acetyl-CoA synthetase-like"/>
    <property type="match status" value="1"/>
</dbReference>
<proteinExistence type="predicted"/>
<dbReference type="AlphaFoldDB" id="A0A420M5W2"/>
<dbReference type="SUPFAM" id="SSF47336">
    <property type="entry name" value="ACP-like"/>
    <property type="match status" value="1"/>
</dbReference>
<dbReference type="InterPro" id="IPR006162">
    <property type="entry name" value="Ppantetheine_attach_site"/>
</dbReference>
<dbReference type="GO" id="GO:0005737">
    <property type="term" value="C:cytoplasm"/>
    <property type="evidence" value="ECO:0007669"/>
    <property type="project" value="TreeGrafter"/>
</dbReference>
<dbReference type="VEuPathDB" id="FungiDB:FOXG_11847"/>
<dbReference type="InterPro" id="IPR045851">
    <property type="entry name" value="AMP-bd_C_sf"/>
</dbReference>
<dbReference type="PROSITE" id="PS50075">
    <property type="entry name" value="CARRIER"/>
    <property type="match status" value="1"/>
</dbReference>
<dbReference type="PANTHER" id="PTHR45527:SF12">
    <property type="entry name" value="NONRIBOSOMAL PEPTIDE SYNTHETASE IVOA"/>
    <property type="match status" value="1"/>
</dbReference>
<accession>A0A420M5W2</accession>
<feature type="domain" description="Carrier" evidence="4">
    <location>
        <begin position="369"/>
        <end position="445"/>
    </location>
</feature>
<dbReference type="VEuPathDB" id="FungiDB:FOC1_g10003336"/>
<evidence type="ECO:0000313" key="6">
    <source>
        <dbReference type="Proteomes" id="UP000285084"/>
    </source>
</evidence>
<dbReference type="EMBL" id="MRCX01001669">
    <property type="protein sequence ID" value="RKK45163.1"/>
    <property type="molecule type" value="Genomic_DNA"/>
</dbReference>
<organism evidence="5 6">
    <name type="scientific">Fusarium oxysporum</name>
    <name type="common">Fusarium vascular wilt</name>
    <dbReference type="NCBI Taxonomy" id="5507"/>
    <lineage>
        <taxon>Eukaryota</taxon>
        <taxon>Fungi</taxon>
        <taxon>Dikarya</taxon>
        <taxon>Ascomycota</taxon>
        <taxon>Pezizomycotina</taxon>
        <taxon>Sordariomycetes</taxon>
        <taxon>Hypocreomycetidae</taxon>
        <taxon>Hypocreales</taxon>
        <taxon>Nectriaceae</taxon>
        <taxon>Fusarium</taxon>
        <taxon>Fusarium oxysporum species complex</taxon>
    </lineage>
</organism>